<accession>A0A1G8GR27</accession>
<dbReference type="EMBL" id="FNDO01000019">
    <property type="protein sequence ID" value="SDH96807.1"/>
    <property type="molecule type" value="Genomic_DNA"/>
</dbReference>
<sequence>MRISYKPYLLPTLIFSFMFLSCKSNAELETIITVEQVGAAATPDKIVPIEGAPFEIPQLKRPDFPDFTINIEEKGAKTDVPITSIVNQTIEEVSQKGGGTVIIPKGKWKSGRIVLKSNVNLHLAEGSEIEFPGNAEDYLPAVFTRHEGIEIMGSGSFIYANGEDNIAITGKGVIYGPSLDAEIRQRPNGNTVVEKDILNNAPVEKRVFDGMNGRGFYKPKTISPINCTNVLIEGITMERSTFWNVCPIYCENVIIRGITVNSIGIPSGDGIDIESCKNVLIEYCTLNCGDDCFTLKAGRAEDGLRVGKPTENVVIRYSLAQQGHGGVTCGSETAGGVKNVYVHDCVFEGTQIGIRFKTRRNRAGGVNDALYEKIRMINVGEAFKWDLLGSKRYVGELAERYPPRAINKLTPTIKDIHIKNFIVESAEKILSVNGIPEIPCSNVLIENGKINSKKLIGALNDVDGFTFRNLNIYAEDNKINILDGRNILFDDVTFAVPHGEILTNIKGDKSQNIIIQNGESRTECSMEKPIKVEKLSQVLPKSKK</sequence>
<dbReference type="InterPro" id="IPR012334">
    <property type="entry name" value="Pectin_lyas_fold"/>
</dbReference>
<dbReference type="Proteomes" id="UP000181870">
    <property type="component" value="Unassembled WGS sequence"/>
</dbReference>
<dbReference type="Gene3D" id="2.160.20.10">
    <property type="entry name" value="Single-stranded right-handed beta-helix, Pectin lyase-like"/>
    <property type="match status" value="1"/>
</dbReference>
<dbReference type="PANTHER" id="PTHR31339">
    <property type="entry name" value="PECTIN LYASE-RELATED"/>
    <property type="match status" value="1"/>
</dbReference>
<dbReference type="SMART" id="SM00710">
    <property type="entry name" value="PbH1"/>
    <property type="match status" value="5"/>
</dbReference>
<evidence type="ECO:0000256" key="4">
    <source>
        <dbReference type="RuleBase" id="RU361169"/>
    </source>
</evidence>
<dbReference type="PANTHER" id="PTHR31339:SF9">
    <property type="entry name" value="PLASMIN AND FIBRONECTIN-BINDING PROTEIN A"/>
    <property type="match status" value="1"/>
</dbReference>
<evidence type="ECO:0000256" key="5">
    <source>
        <dbReference type="SAM" id="SignalP"/>
    </source>
</evidence>
<dbReference type="Pfam" id="PF00295">
    <property type="entry name" value="Glyco_hydro_28"/>
    <property type="match status" value="1"/>
</dbReference>
<dbReference type="InterPro" id="IPR000743">
    <property type="entry name" value="Glyco_hydro_28"/>
</dbReference>
<organism evidence="6 7">
    <name type="scientific">Bacteroides ovatus</name>
    <dbReference type="NCBI Taxonomy" id="28116"/>
    <lineage>
        <taxon>Bacteria</taxon>
        <taxon>Pseudomonadati</taxon>
        <taxon>Bacteroidota</taxon>
        <taxon>Bacteroidia</taxon>
        <taxon>Bacteroidales</taxon>
        <taxon>Bacteroidaceae</taxon>
        <taxon>Bacteroides</taxon>
    </lineage>
</organism>
<gene>
    <name evidence="6" type="ORF">SAMN05192582_101950</name>
</gene>
<proteinExistence type="inferred from homology"/>
<feature type="chain" id="PRO_5010179499" evidence="5">
    <location>
        <begin position="27"/>
        <end position="544"/>
    </location>
</feature>
<protein>
    <submittedName>
        <fullName evidence="6">Glycosyl hydrolases family 28</fullName>
    </submittedName>
</protein>
<dbReference type="PROSITE" id="PS51257">
    <property type="entry name" value="PROKAR_LIPOPROTEIN"/>
    <property type="match status" value="1"/>
</dbReference>
<evidence type="ECO:0000256" key="3">
    <source>
        <dbReference type="ARBA" id="ARBA00023295"/>
    </source>
</evidence>
<dbReference type="GO" id="GO:0005975">
    <property type="term" value="P:carbohydrate metabolic process"/>
    <property type="evidence" value="ECO:0007669"/>
    <property type="project" value="InterPro"/>
</dbReference>
<dbReference type="AlphaFoldDB" id="A0A1G8GR27"/>
<name>A0A1G8GR27_BACOV</name>
<dbReference type="SUPFAM" id="SSF51126">
    <property type="entry name" value="Pectin lyase-like"/>
    <property type="match status" value="1"/>
</dbReference>
<evidence type="ECO:0000256" key="2">
    <source>
        <dbReference type="ARBA" id="ARBA00022801"/>
    </source>
</evidence>
<comment type="similarity">
    <text evidence="1 4">Belongs to the glycosyl hydrolase 28 family.</text>
</comment>
<evidence type="ECO:0000313" key="7">
    <source>
        <dbReference type="Proteomes" id="UP000181870"/>
    </source>
</evidence>
<dbReference type="InterPro" id="IPR006626">
    <property type="entry name" value="PbH1"/>
</dbReference>
<feature type="signal peptide" evidence="5">
    <location>
        <begin position="1"/>
        <end position="26"/>
    </location>
</feature>
<reference evidence="6 7" key="1">
    <citation type="submission" date="2016-10" db="EMBL/GenBank/DDBJ databases">
        <authorList>
            <person name="de Groot N.N."/>
        </authorList>
    </citation>
    <scope>NUCLEOTIDE SEQUENCE [LARGE SCALE GENOMIC DNA]</scope>
    <source>
        <strain evidence="6 7">NLAE-zl-C57</strain>
    </source>
</reference>
<dbReference type="InterPro" id="IPR051801">
    <property type="entry name" value="GH28_Enzymes"/>
</dbReference>
<keyword evidence="2 4" id="KW-0378">Hydrolase</keyword>
<keyword evidence="5" id="KW-0732">Signal</keyword>
<keyword evidence="3 4" id="KW-0326">Glycosidase</keyword>
<dbReference type="InterPro" id="IPR011050">
    <property type="entry name" value="Pectin_lyase_fold/virulence"/>
</dbReference>
<dbReference type="GO" id="GO:0004650">
    <property type="term" value="F:polygalacturonase activity"/>
    <property type="evidence" value="ECO:0007669"/>
    <property type="project" value="InterPro"/>
</dbReference>
<evidence type="ECO:0000313" key="6">
    <source>
        <dbReference type="EMBL" id="SDH96807.1"/>
    </source>
</evidence>
<evidence type="ECO:0000256" key="1">
    <source>
        <dbReference type="ARBA" id="ARBA00008834"/>
    </source>
</evidence>